<dbReference type="EMBL" id="CP058214">
    <property type="protein sequence ID" value="QPC42132.1"/>
    <property type="molecule type" value="Genomic_DNA"/>
</dbReference>
<name>A0A7S8HB06_9HYPH</name>
<evidence type="ECO:0000256" key="1">
    <source>
        <dbReference type="ARBA" id="ARBA00004370"/>
    </source>
</evidence>
<comment type="subcellular location">
    <subcellularLocation>
        <location evidence="6">Cell membrane</location>
        <topology evidence="6">Multi-pass membrane protein</topology>
    </subcellularLocation>
    <subcellularLocation>
        <location evidence="1">Membrane</location>
    </subcellularLocation>
</comment>
<dbReference type="PANTHER" id="PTHR23427">
    <property type="entry name" value="SURFEIT LOCUS PROTEIN"/>
    <property type="match status" value="1"/>
</dbReference>
<gene>
    <name evidence="7" type="ORF">HW532_05100</name>
</gene>
<dbReference type="GO" id="GO:0005886">
    <property type="term" value="C:plasma membrane"/>
    <property type="evidence" value="ECO:0007669"/>
    <property type="project" value="UniProtKB-SubCell"/>
</dbReference>
<keyword evidence="5 6" id="KW-0472">Membrane</keyword>
<evidence type="ECO:0000256" key="4">
    <source>
        <dbReference type="ARBA" id="ARBA00022989"/>
    </source>
</evidence>
<protein>
    <recommendedName>
        <fullName evidence="6">SURF1-like protein</fullName>
    </recommendedName>
</protein>
<feature type="transmembrane region" description="Helical" evidence="6">
    <location>
        <begin position="12"/>
        <end position="32"/>
    </location>
</feature>
<reference evidence="7 8" key="1">
    <citation type="submission" date="2020-06" db="EMBL/GenBank/DDBJ databases">
        <title>Genome sequence of 2 isolates from Red Sea Mangroves.</title>
        <authorList>
            <person name="Sefrji F."/>
            <person name="Michoud G."/>
            <person name="Merlino G."/>
            <person name="Daffonchio D."/>
        </authorList>
    </citation>
    <scope>NUCLEOTIDE SEQUENCE [LARGE SCALE GENOMIC DNA]</scope>
    <source>
        <strain evidence="7 8">R1DC25</strain>
    </source>
</reference>
<dbReference type="InterPro" id="IPR002994">
    <property type="entry name" value="Surf1/Shy1"/>
</dbReference>
<dbReference type="PANTHER" id="PTHR23427:SF2">
    <property type="entry name" value="SURFEIT LOCUS PROTEIN 1"/>
    <property type="match status" value="1"/>
</dbReference>
<keyword evidence="4 6" id="KW-1133">Transmembrane helix</keyword>
<proteinExistence type="inferred from homology"/>
<dbReference type="RefSeq" id="WP_213163364.1">
    <property type="nucleotide sequence ID" value="NZ_CP058214.1"/>
</dbReference>
<evidence type="ECO:0000256" key="3">
    <source>
        <dbReference type="ARBA" id="ARBA00022692"/>
    </source>
</evidence>
<dbReference type="PROSITE" id="PS50895">
    <property type="entry name" value="SURF1"/>
    <property type="match status" value="1"/>
</dbReference>
<organism evidence="7 8">
    <name type="scientific">Kaustia mangrovi</name>
    <dbReference type="NCBI Taxonomy" id="2593653"/>
    <lineage>
        <taxon>Bacteria</taxon>
        <taxon>Pseudomonadati</taxon>
        <taxon>Pseudomonadota</taxon>
        <taxon>Alphaproteobacteria</taxon>
        <taxon>Hyphomicrobiales</taxon>
        <taxon>Parvibaculaceae</taxon>
        <taxon>Kaustia</taxon>
    </lineage>
</organism>
<evidence type="ECO:0000256" key="5">
    <source>
        <dbReference type="ARBA" id="ARBA00023136"/>
    </source>
</evidence>
<comment type="similarity">
    <text evidence="2 6">Belongs to the SURF1 family.</text>
</comment>
<accession>A0A7S8HB06</accession>
<dbReference type="Pfam" id="PF02104">
    <property type="entry name" value="SURF1"/>
    <property type="match status" value="1"/>
</dbReference>
<evidence type="ECO:0000256" key="2">
    <source>
        <dbReference type="ARBA" id="ARBA00007165"/>
    </source>
</evidence>
<sequence>MTRPPAASVRSLLPVTLATLAALAVLVGLGVWQLQRLAWKEGLIATLEQRVDAEPVTLADAMGRAERDGREIDWLRLRVPGRFVTSDTLYVYATQDGMAGWRAVTPFESEAGRTVLVDRGFVPDTVLRAEGGGSPPAEGPVEVTGLARIHGEGQGPFTPDNEADANRWYWWDIPAMARALGLDESGTVTGFVVEAEPGAWSGAGPWPKAVRREPALPNRHFEYALTWFGLALCLVGVYAAFAVSRLKGRDE</sequence>
<evidence type="ECO:0000256" key="6">
    <source>
        <dbReference type="RuleBase" id="RU363076"/>
    </source>
</evidence>
<dbReference type="KEGG" id="kmn:HW532_05100"/>
<feature type="transmembrane region" description="Helical" evidence="6">
    <location>
        <begin position="221"/>
        <end position="241"/>
    </location>
</feature>
<dbReference type="InterPro" id="IPR045214">
    <property type="entry name" value="Surf1/Surf4"/>
</dbReference>
<dbReference type="Proteomes" id="UP000593594">
    <property type="component" value="Chromosome"/>
</dbReference>
<dbReference type="CDD" id="cd06662">
    <property type="entry name" value="SURF1"/>
    <property type="match status" value="1"/>
</dbReference>
<evidence type="ECO:0000313" key="7">
    <source>
        <dbReference type="EMBL" id="QPC42132.1"/>
    </source>
</evidence>
<keyword evidence="6" id="KW-1003">Cell membrane</keyword>
<dbReference type="AlphaFoldDB" id="A0A7S8HB06"/>
<keyword evidence="3 6" id="KW-0812">Transmembrane</keyword>
<keyword evidence="8" id="KW-1185">Reference proteome</keyword>
<evidence type="ECO:0000313" key="8">
    <source>
        <dbReference type="Proteomes" id="UP000593594"/>
    </source>
</evidence>